<organism evidence="1 2">
    <name type="scientific">Penicillium arizonense</name>
    <dbReference type="NCBI Taxonomy" id="1835702"/>
    <lineage>
        <taxon>Eukaryota</taxon>
        <taxon>Fungi</taxon>
        <taxon>Dikarya</taxon>
        <taxon>Ascomycota</taxon>
        <taxon>Pezizomycotina</taxon>
        <taxon>Eurotiomycetes</taxon>
        <taxon>Eurotiomycetidae</taxon>
        <taxon>Eurotiales</taxon>
        <taxon>Aspergillaceae</taxon>
        <taxon>Penicillium</taxon>
    </lineage>
</organism>
<comment type="caution">
    <text evidence="1">The sequence shown here is derived from an EMBL/GenBank/DDBJ whole genome shotgun (WGS) entry which is preliminary data.</text>
</comment>
<proteinExistence type="predicted"/>
<dbReference type="RefSeq" id="XP_022494015.1">
    <property type="nucleotide sequence ID" value="XM_022627070.1"/>
</dbReference>
<evidence type="ECO:0000313" key="1">
    <source>
        <dbReference type="EMBL" id="OGE58593.1"/>
    </source>
</evidence>
<gene>
    <name evidence="1" type="ORF">PENARI_c001G11926</name>
</gene>
<evidence type="ECO:0000313" key="2">
    <source>
        <dbReference type="Proteomes" id="UP000177622"/>
    </source>
</evidence>
<dbReference type="AlphaFoldDB" id="A0A1F5LZM2"/>
<dbReference type="GeneID" id="34571804"/>
<dbReference type="EMBL" id="LXJU01000001">
    <property type="protein sequence ID" value="OGE58593.1"/>
    <property type="molecule type" value="Genomic_DNA"/>
</dbReference>
<protein>
    <submittedName>
        <fullName evidence="1">Uncharacterized protein</fullName>
    </submittedName>
</protein>
<dbReference type="Proteomes" id="UP000177622">
    <property type="component" value="Unassembled WGS sequence"/>
</dbReference>
<name>A0A1F5LZM2_PENAI</name>
<keyword evidence="2" id="KW-1185">Reference proteome</keyword>
<reference evidence="1 2" key="1">
    <citation type="journal article" date="2016" name="Sci. Rep.">
        <title>Penicillium arizonense, a new, genome sequenced fungal species, reveals a high chemical diversity in secreted metabolites.</title>
        <authorList>
            <person name="Grijseels S."/>
            <person name="Nielsen J.C."/>
            <person name="Randelovic M."/>
            <person name="Nielsen J."/>
            <person name="Nielsen K.F."/>
            <person name="Workman M."/>
            <person name="Frisvad J.C."/>
        </authorList>
    </citation>
    <scope>NUCLEOTIDE SEQUENCE [LARGE SCALE GENOMIC DNA]</scope>
    <source>
        <strain evidence="1 2">CBS 141311</strain>
    </source>
</reference>
<accession>A0A1F5LZM2</accession>
<dbReference type="OrthoDB" id="2363873at2759"/>
<sequence length="66" mass="7549">MTGAELEFTLLSISERYKPYKEITEYQCARGYSELELRGGTKDCFAKLRATGFTVSCLTTRDTKRL</sequence>